<dbReference type="Proteomes" id="UP000236520">
    <property type="component" value="Unassembled WGS sequence"/>
</dbReference>
<evidence type="ECO:0000313" key="2">
    <source>
        <dbReference type="Proteomes" id="UP000236520"/>
    </source>
</evidence>
<dbReference type="NCBIfam" id="NF042431">
    <property type="entry name" value="EnCoAhydt_DpgB"/>
    <property type="match status" value="1"/>
</dbReference>
<dbReference type="PANTHER" id="PTHR11941:SF54">
    <property type="entry name" value="ENOYL-COA HYDRATASE, MITOCHONDRIAL"/>
    <property type="match status" value="1"/>
</dbReference>
<evidence type="ECO:0008006" key="3">
    <source>
        <dbReference type="Google" id="ProtNLM"/>
    </source>
</evidence>
<sequence>MHDALMEHHMYTQPGFSALLIKDLGIEPSRRRLDMGPGSTIDGPGGLVTEGIAADMKTKPDRTGLPDGLGVSARLDGGSPLPELTAMVNAVCEEVEDLRARTVVVLWFPPAPAQPREWPGEVSIQEVNRWERAVRRLERLDVVNIAVAEGTCGGPVLDLLLAADFRIGTPDLTLMLPINDGHFWPGMSLYRLVHHIGLARARRLVLWGTDIPVAEATDLGIIDQVSGDLTEAVHAAAVLRGRLSDHETRIRRRLLEEAASAEYDDALGAHLAACDRELRRLRTAEGPAAPEAEAAG</sequence>
<dbReference type="GO" id="GO:0003824">
    <property type="term" value="F:catalytic activity"/>
    <property type="evidence" value="ECO:0007669"/>
    <property type="project" value="UniProtKB-ARBA"/>
</dbReference>
<comment type="caution">
    <text evidence="1">The sequence shown here is derived from an EMBL/GenBank/DDBJ whole genome shotgun (WGS) entry which is preliminary data.</text>
</comment>
<dbReference type="AlphaFoldDB" id="A0A2J7YR32"/>
<dbReference type="PANTHER" id="PTHR11941">
    <property type="entry name" value="ENOYL-COA HYDRATASE-RELATED"/>
    <property type="match status" value="1"/>
</dbReference>
<organism evidence="1 2">
    <name type="scientific">Streptomyces malaysiensis</name>
    <dbReference type="NCBI Taxonomy" id="92644"/>
    <lineage>
        <taxon>Bacteria</taxon>
        <taxon>Bacillati</taxon>
        <taxon>Actinomycetota</taxon>
        <taxon>Actinomycetes</taxon>
        <taxon>Kitasatosporales</taxon>
        <taxon>Streptomycetaceae</taxon>
        <taxon>Streptomyces</taxon>
        <taxon>Streptomyces violaceusniger group</taxon>
    </lineage>
</organism>
<evidence type="ECO:0000313" key="1">
    <source>
        <dbReference type="EMBL" id="PNG90477.1"/>
    </source>
</evidence>
<reference evidence="1 2" key="1">
    <citation type="submission" date="2015-09" db="EMBL/GenBank/DDBJ databases">
        <title>Genome sequence, genome mining and natural product profiling of a biocontrol bacterium Streptomyces malaysiensis F913.</title>
        <authorList>
            <person name="Xu Y."/>
            <person name="Wei J."/>
            <person name="Xie J."/>
            <person name="Li T."/>
            <person name="Zhou Z."/>
        </authorList>
    </citation>
    <scope>NUCLEOTIDE SEQUENCE [LARGE SCALE GENOMIC DNA]</scope>
    <source>
        <strain evidence="1 2">F913</strain>
    </source>
</reference>
<dbReference type="InterPro" id="IPR053545">
    <property type="entry name" value="Enoyl-CoA_hydratase-like"/>
</dbReference>
<dbReference type="InterPro" id="IPR001753">
    <property type="entry name" value="Enoyl-CoA_hydra/iso"/>
</dbReference>
<accession>A0A2J7YR32</accession>
<dbReference type="InterPro" id="IPR029045">
    <property type="entry name" value="ClpP/crotonase-like_dom_sf"/>
</dbReference>
<name>A0A2J7YR32_STRMQ</name>
<gene>
    <name evidence="1" type="ORF">SMF913_25942</name>
</gene>
<proteinExistence type="predicted"/>
<dbReference type="SUPFAM" id="SSF52096">
    <property type="entry name" value="ClpP/crotonase"/>
    <property type="match status" value="1"/>
</dbReference>
<protein>
    <recommendedName>
        <fullName evidence="3">Enoyl-CoA hydratase/isomerase family protein</fullName>
    </recommendedName>
</protein>
<keyword evidence="2" id="KW-1185">Reference proteome</keyword>
<dbReference type="CDD" id="cd06558">
    <property type="entry name" value="crotonase-like"/>
    <property type="match status" value="1"/>
</dbReference>
<dbReference type="GO" id="GO:0006635">
    <property type="term" value="P:fatty acid beta-oxidation"/>
    <property type="evidence" value="ECO:0007669"/>
    <property type="project" value="TreeGrafter"/>
</dbReference>
<dbReference type="Gene3D" id="3.90.226.10">
    <property type="entry name" value="2-enoyl-CoA Hydratase, Chain A, domain 1"/>
    <property type="match status" value="1"/>
</dbReference>
<dbReference type="EMBL" id="LJIW01000002">
    <property type="protein sequence ID" value="PNG90477.1"/>
    <property type="molecule type" value="Genomic_DNA"/>
</dbReference>
<dbReference type="Pfam" id="PF00378">
    <property type="entry name" value="ECH_1"/>
    <property type="match status" value="1"/>
</dbReference>